<gene>
    <name evidence="1" type="ORF">GCM10009867_05800</name>
</gene>
<dbReference type="Proteomes" id="UP001501326">
    <property type="component" value="Unassembled WGS sequence"/>
</dbReference>
<keyword evidence="2" id="KW-1185">Reference proteome</keyword>
<evidence type="ECO:0008006" key="3">
    <source>
        <dbReference type="Google" id="ProtNLM"/>
    </source>
</evidence>
<reference evidence="1 2" key="1">
    <citation type="journal article" date="2019" name="Int. J. Syst. Evol. Microbiol.">
        <title>The Global Catalogue of Microorganisms (GCM) 10K type strain sequencing project: providing services to taxonomists for standard genome sequencing and annotation.</title>
        <authorList>
            <consortium name="The Broad Institute Genomics Platform"/>
            <consortium name="The Broad Institute Genome Sequencing Center for Infectious Disease"/>
            <person name="Wu L."/>
            <person name="Ma J."/>
        </authorList>
    </citation>
    <scope>NUCLEOTIDE SEQUENCE [LARGE SCALE GENOMIC DNA]</scope>
    <source>
        <strain evidence="1 2">JCM 16378</strain>
    </source>
</reference>
<evidence type="ECO:0000313" key="1">
    <source>
        <dbReference type="EMBL" id="GAA2731660.1"/>
    </source>
</evidence>
<evidence type="ECO:0000313" key="2">
    <source>
        <dbReference type="Proteomes" id="UP001501326"/>
    </source>
</evidence>
<protein>
    <recommendedName>
        <fullName evidence="3">DUF732 domain-containing protein</fullName>
    </recommendedName>
</protein>
<comment type="caution">
    <text evidence="1">The sequence shown here is derived from an EMBL/GenBank/DDBJ whole genome shotgun (WGS) entry which is preliminary data.</text>
</comment>
<dbReference type="EMBL" id="BAAARN010000001">
    <property type="protein sequence ID" value="GAA2731660.1"/>
    <property type="molecule type" value="Genomic_DNA"/>
</dbReference>
<organism evidence="1 2">
    <name type="scientific">Pedococcus aerophilus</name>
    <dbReference type="NCBI Taxonomy" id="436356"/>
    <lineage>
        <taxon>Bacteria</taxon>
        <taxon>Bacillati</taxon>
        <taxon>Actinomycetota</taxon>
        <taxon>Actinomycetes</taxon>
        <taxon>Micrococcales</taxon>
        <taxon>Intrasporangiaceae</taxon>
        <taxon>Pedococcus</taxon>
    </lineage>
</organism>
<name>A0ABN3UFI7_9MICO</name>
<accession>A0ABN3UFI7</accession>
<proteinExistence type="predicted"/>
<sequence>MLLVGLMGACGEGAEDQDVNAGSQDKSPTVSRSTGVDTAAWIRELAIAGVTDLDMSKVEALTRDMCDDSQEELTTFASLQKDAGEPMDVLRINFRFVCPDQVDKLQAAEAQLENATDSVQEACDMEPTARTQDQQQLAELMGC</sequence>